<dbReference type="HOGENOM" id="CLU_996590_0_0_10"/>
<evidence type="ECO:0000313" key="1">
    <source>
        <dbReference type="EMBL" id="AEA45928.1"/>
    </source>
</evidence>
<dbReference type="RefSeq" id="WP_013688685.1">
    <property type="nucleotide sequence ID" value="NC_015321.1"/>
</dbReference>
<accession>F2IHW9</accession>
<proteinExistence type="predicted"/>
<dbReference type="Proteomes" id="UP000007463">
    <property type="component" value="Chromosome"/>
</dbReference>
<keyword evidence="2" id="KW-1185">Reference proteome</keyword>
<evidence type="ECO:0000313" key="2">
    <source>
        <dbReference type="Proteomes" id="UP000007463"/>
    </source>
</evidence>
<dbReference type="OrthoDB" id="794702at2"/>
<dbReference type="EMBL" id="CP002542">
    <property type="protein sequence ID" value="AEA45928.1"/>
    <property type="molecule type" value="Genomic_DNA"/>
</dbReference>
<dbReference type="InterPro" id="IPR043869">
    <property type="entry name" value="DUF5829"/>
</dbReference>
<protein>
    <submittedName>
        <fullName evidence="1">Uncharacterized protein</fullName>
    </submittedName>
</protein>
<name>F2IHW9_FLUTR</name>
<dbReference type="eggNOG" id="ENOG503116U">
    <property type="taxonomic scope" value="Bacteria"/>
</dbReference>
<reference evidence="1 2" key="1">
    <citation type="journal article" date="2011" name="Stand. Genomic Sci.">
        <title>Complete genome sequence of the gliding freshwater bacterium Fluviicola taffensis type strain (RW262).</title>
        <authorList>
            <person name="Woyke T."/>
            <person name="Chertkov O."/>
            <person name="Lapidus A."/>
            <person name="Nolan M."/>
            <person name="Lucas S."/>
            <person name="Del Rio T.G."/>
            <person name="Tice H."/>
            <person name="Cheng J.F."/>
            <person name="Tapia R."/>
            <person name="Han C."/>
            <person name="Goodwin L."/>
            <person name="Pitluck S."/>
            <person name="Liolios K."/>
            <person name="Pagani I."/>
            <person name="Ivanova N."/>
            <person name="Huntemann M."/>
            <person name="Mavromatis K."/>
            <person name="Mikhailova N."/>
            <person name="Pati A."/>
            <person name="Chen A."/>
            <person name="Palaniappan K."/>
            <person name="Land M."/>
            <person name="Hauser L."/>
            <person name="Brambilla E.M."/>
            <person name="Rohde M."/>
            <person name="Mwirichia R."/>
            <person name="Sikorski J."/>
            <person name="Tindall B.J."/>
            <person name="Goker M."/>
            <person name="Bristow J."/>
            <person name="Eisen J.A."/>
            <person name="Markowitz V."/>
            <person name="Hugenholtz P."/>
            <person name="Klenk H.P."/>
            <person name="Kyrpides N.C."/>
        </authorList>
    </citation>
    <scope>NUCLEOTIDE SEQUENCE [LARGE SCALE GENOMIC DNA]</scope>
    <source>
        <strain evidence="2">DSM 16823 / RW262 / RW262</strain>
    </source>
</reference>
<dbReference type="KEGG" id="fte:Fluta_3964"/>
<dbReference type="STRING" id="755732.Fluta_3964"/>
<gene>
    <name evidence="1" type="ordered locus">Fluta_3964</name>
</gene>
<organism evidence="1 2">
    <name type="scientific">Fluviicola taffensis (strain DSM 16823 / NCIMB 13979 / RW262)</name>
    <dbReference type="NCBI Taxonomy" id="755732"/>
    <lineage>
        <taxon>Bacteria</taxon>
        <taxon>Pseudomonadati</taxon>
        <taxon>Bacteroidota</taxon>
        <taxon>Flavobacteriia</taxon>
        <taxon>Flavobacteriales</taxon>
        <taxon>Crocinitomicaceae</taxon>
        <taxon>Fluviicola</taxon>
    </lineage>
</organism>
<dbReference type="AlphaFoldDB" id="F2IHW9"/>
<reference evidence="2" key="2">
    <citation type="submission" date="2011-02" db="EMBL/GenBank/DDBJ databases">
        <title>The complete genome of Fluviicola taffensis DSM 16823.</title>
        <authorList>
            <consortium name="US DOE Joint Genome Institute (JGI-PGF)"/>
            <person name="Lucas S."/>
            <person name="Copeland A."/>
            <person name="Lapidus A."/>
            <person name="Bruce D."/>
            <person name="Goodwin L."/>
            <person name="Pitluck S."/>
            <person name="Kyrpides N."/>
            <person name="Mavromatis K."/>
            <person name="Ivanova N."/>
            <person name="Mikhailova N."/>
            <person name="Pagani I."/>
            <person name="Chertkov O."/>
            <person name="Detter J.C."/>
            <person name="Han C."/>
            <person name="Tapia R."/>
            <person name="Land M."/>
            <person name="Hauser L."/>
            <person name="Markowitz V."/>
            <person name="Cheng J.-F."/>
            <person name="Hugenholtz P."/>
            <person name="Woyke T."/>
            <person name="Wu D."/>
            <person name="Tindall B."/>
            <person name="Pomrenke H.G."/>
            <person name="Brambilla E."/>
            <person name="Klenk H.-P."/>
            <person name="Eisen J.A."/>
        </authorList>
    </citation>
    <scope>NUCLEOTIDE SEQUENCE [LARGE SCALE GENOMIC DNA]</scope>
    <source>
        <strain evidence="2">DSM 16823 / RW262 / RW262</strain>
    </source>
</reference>
<sequence length="279" mass="32297" precursor="true">MTKLLIIISLFLGTTLSIKGQNNTPKIVLNHFLVIVDSTTYEEILKSKILNSNFAYSQEKKLNGYSGIYIIGQDNYIEIFNPKSIQNEIHKPGESWICHTSMKVNQLENLNTAKKMFNYSTNEEFDELSLYFKDSTNLFTTWEMNKNHYENWSKKAFSDSVIFLTVDYNSPAESDSSRNYLFNNVAGIRVSITNSDSTDVVDYLTLIGYSKTFTNENTLRFSNSTDFIEIEFHKEELIPRITTIYMKLNSQHKSERIQIGNSELFIEGNKAIWELEKVN</sequence>
<dbReference type="Pfam" id="PF19147">
    <property type="entry name" value="DUF5829"/>
    <property type="match status" value="1"/>
</dbReference>